<keyword evidence="7 13" id="KW-0791">Threonine biosynthesis</keyword>
<proteinExistence type="inferred from homology"/>
<evidence type="ECO:0000256" key="6">
    <source>
        <dbReference type="ARBA" id="ARBA00022605"/>
    </source>
</evidence>
<dbReference type="PANTHER" id="PTHR43331:SF1">
    <property type="entry name" value="HOMOSERINE DEHYDROGENASE"/>
    <property type="match status" value="1"/>
</dbReference>
<evidence type="ECO:0000256" key="14">
    <source>
        <dbReference type="RuleBase" id="RU004171"/>
    </source>
</evidence>
<dbReference type="Gene3D" id="3.30.360.10">
    <property type="entry name" value="Dihydrodipicolinate Reductase, domain 2"/>
    <property type="match status" value="1"/>
</dbReference>
<dbReference type="PROSITE" id="PS51671">
    <property type="entry name" value="ACT"/>
    <property type="match status" value="1"/>
</dbReference>
<dbReference type="GO" id="GO:0009086">
    <property type="term" value="P:methionine biosynthetic process"/>
    <property type="evidence" value="ECO:0007669"/>
    <property type="project" value="UniProtKB-KW"/>
</dbReference>
<dbReference type="SUPFAM" id="SSF55021">
    <property type="entry name" value="ACT-like"/>
    <property type="match status" value="1"/>
</dbReference>
<protein>
    <recommendedName>
        <fullName evidence="5 13">Homoserine dehydrogenase</fullName>
        <ecNumber evidence="4 13">1.1.1.3</ecNumber>
    </recommendedName>
</protein>
<dbReference type="InterPro" id="IPR001342">
    <property type="entry name" value="HDH_cat"/>
</dbReference>
<dbReference type="GO" id="GO:0050661">
    <property type="term" value="F:NADP binding"/>
    <property type="evidence" value="ECO:0007669"/>
    <property type="project" value="InterPro"/>
</dbReference>
<keyword evidence="8 12" id="KW-0521">NADP</keyword>
<dbReference type="Gene3D" id="3.40.50.720">
    <property type="entry name" value="NAD(P)-binding Rossmann-like Domain"/>
    <property type="match status" value="1"/>
</dbReference>
<dbReference type="Proteomes" id="UP000317429">
    <property type="component" value="Chromosome"/>
</dbReference>
<evidence type="ECO:0000256" key="5">
    <source>
        <dbReference type="ARBA" id="ARBA00013376"/>
    </source>
</evidence>
<name>A0A518DH53_9BACT</name>
<comment type="pathway">
    <text evidence="2 13">Amino-acid biosynthesis; L-methionine biosynthesis via de novo pathway; L-homoserine from L-aspartate: step 3/3.</text>
</comment>
<dbReference type="GO" id="GO:0004412">
    <property type="term" value="F:homoserine dehydrogenase activity"/>
    <property type="evidence" value="ECO:0007669"/>
    <property type="project" value="UniProtKB-EC"/>
</dbReference>
<dbReference type="FunFam" id="3.30.360.10:FF:000005">
    <property type="entry name" value="Homoserine dehydrogenase"/>
    <property type="match status" value="1"/>
</dbReference>
<feature type="binding site" evidence="12">
    <location>
        <position position="108"/>
    </location>
    <ligand>
        <name>NADPH</name>
        <dbReference type="ChEBI" id="CHEBI:57783"/>
    </ligand>
</feature>
<evidence type="ECO:0000259" key="15">
    <source>
        <dbReference type="PROSITE" id="PS51671"/>
    </source>
</evidence>
<accession>A0A518DH53</accession>
<dbReference type="PIRSF" id="PIRSF000098">
    <property type="entry name" value="Homoser_dehydrog"/>
    <property type="match status" value="1"/>
</dbReference>
<feature type="domain" description="ACT" evidence="15">
    <location>
        <begin position="356"/>
        <end position="433"/>
    </location>
</feature>
<dbReference type="InterPro" id="IPR036291">
    <property type="entry name" value="NAD(P)-bd_dom_sf"/>
</dbReference>
<dbReference type="Pfam" id="PF01842">
    <property type="entry name" value="ACT"/>
    <property type="match status" value="1"/>
</dbReference>
<evidence type="ECO:0000256" key="10">
    <source>
        <dbReference type="ARBA" id="ARBA00023167"/>
    </source>
</evidence>
<dbReference type="InterPro" id="IPR019811">
    <property type="entry name" value="HDH_CS"/>
</dbReference>
<dbReference type="UniPathway" id="UPA00051">
    <property type="reaction ID" value="UER00465"/>
</dbReference>
<dbReference type="InterPro" id="IPR002912">
    <property type="entry name" value="ACT_dom"/>
</dbReference>
<dbReference type="GO" id="GO:0009088">
    <property type="term" value="P:threonine biosynthetic process"/>
    <property type="evidence" value="ECO:0007669"/>
    <property type="project" value="UniProtKB-UniPathway"/>
</dbReference>
<evidence type="ECO:0000256" key="1">
    <source>
        <dbReference type="ARBA" id="ARBA00005056"/>
    </source>
</evidence>
<dbReference type="EC" id="1.1.1.3" evidence="4 13"/>
<feature type="binding site" evidence="12">
    <location>
        <begin position="12"/>
        <end position="19"/>
    </location>
    <ligand>
        <name>NADP(+)</name>
        <dbReference type="ChEBI" id="CHEBI:58349"/>
    </ligand>
</feature>
<dbReference type="SUPFAM" id="SSF55347">
    <property type="entry name" value="Glyceraldehyde-3-phosphate dehydrogenase-like, C-terminal domain"/>
    <property type="match status" value="1"/>
</dbReference>
<dbReference type="PROSITE" id="PS01042">
    <property type="entry name" value="HOMOSER_DHGENASE"/>
    <property type="match status" value="1"/>
</dbReference>
<feature type="binding site" evidence="12">
    <location>
        <position position="193"/>
    </location>
    <ligand>
        <name>L-homoserine</name>
        <dbReference type="ChEBI" id="CHEBI:57476"/>
    </ligand>
</feature>
<dbReference type="SUPFAM" id="SSF51735">
    <property type="entry name" value="NAD(P)-binding Rossmann-fold domains"/>
    <property type="match status" value="1"/>
</dbReference>
<feature type="active site" description="Proton donor" evidence="11">
    <location>
        <position position="208"/>
    </location>
</feature>
<evidence type="ECO:0000256" key="12">
    <source>
        <dbReference type="PIRSR" id="PIRSR000098-2"/>
    </source>
</evidence>
<dbReference type="PANTHER" id="PTHR43331">
    <property type="entry name" value="HOMOSERINE DEHYDROGENASE"/>
    <property type="match status" value="1"/>
</dbReference>
<evidence type="ECO:0000256" key="13">
    <source>
        <dbReference type="RuleBase" id="RU000579"/>
    </source>
</evidence>
<comment type="pathway">
    <text evidence="1 13">Amino-acid biosynthesis; L-threonine biosynthesis; L-threonine from L-aspartate: step 3/5.</text>
</comment>
<evidence type="ECO:0000313" key="17">
    <source>
        <dbReference type="Proteomes" id="UP000317429"/>
    </source>
</evidence>
<dbReference type="Gene3D" id="3.30.70.260">
    <property type="match status" value="1"/>
</dbReference>
<sequence length="435" mass="46089">MDPMEKTKVALIGLGTVGAGVARLLLDHGDRTARHAGRVLWLEKAVVRDLKKARGCQLPEGVLTDRLEDVIDDPEIKVVCQLIGGIEPARSIMLRLLEAGKDVVTANKALMAEHGPELCDAARELGRSIAFEASVAGGVPIIANLSTCLSANQVESLAGILNGTSNFILTKMHADGVPYSEVVAEAQRLGYAEADPAMDVDGSDAAQKLAILAHLAFGARVDWKDIPRSGIDTLDLADVRYAREMGYTIKLLAVAELDRSEALELHVTPTLLRDGSPLAEVSGPYNAIRVVGDAVGPLFFHGQGAGQMPTASAVVADLVDTCVGRTAITFRSLELWSNRPARVSSADYADAEGRFYLRAMVDDHPGVLAKITAALGASEISIASVLQHEPKEKGAPVSLVIMTHTTTEGAAGRACAAIAALDCVRGEVVRLWVRD</sequence>
<reference evidence="16 17" key="1">
    <citation type="submission" date="2019-02" db="EMBL/GenBank/DDBJ databases">
        <title>Deep-cultivation of Planctomycetes and their phenomic and genomic characterization uncovers novel biology.</title>
        <authorList>
            <person name="Wiegand S."/>
            <person name="Jogler M."/>
            <person name="Boedeker C."/>
            <person name="Pinto D."/>
            <person name="Vollmers J."/>
            <person name="Rivas-Marin E."/>
            <person name="Kohn T."/>
            <person name="Peeters S.H."/>
            <person name="Heuer A."/>
            <person name="Rast P."/>
            <person name="Oberbeckmann S."/>
            <person name="Bunk B."/>
            <person name="Jeske O."/>
            <person name="Meyerdierks A."/>
            <person name="Storesund J.E."/>
            <person name="Kallscheuer N."/>
            <person name="Luecker S."/>
            <person name="Lage O.M."/>
            <person name="Pohl T."/>
            <person name="Merkel B.J."/>
            <person name="Hornburger P."/>
            <person name="Mueller R.-W."/>
            <person name="Bruemmer F."/>
            <person name="Labrenz M."/>
            <person name="Spormann A.M."/>
            <person name="Op den Camp H."/>
            <person name="Overmann J."/>
            <person name="Amann R."/>
            <person name="Jetten M.S.M."/>
            <person name="Mascher T."/>
            <person name="Medema M.H."/>
            <person name="Devos D.P."/>
            <person name="Kaster A.-K."/>
            <person name="Ovreas L."/>
            <person name="Rohde M."/>
            <person name="Galperin M.Y."/>
            <person name="Jogler C."/>
        </authorList>
    </citation>
    <scope>NUCLEOTIDE SEQUENCE [LARGE SCALE GENOMIC DNA]</scope>
    <source>
        <strain evidence="16 17">Pla175</strain>
    </source>
</reference>
<keyword evidence="17" id="KW-1185">Reference proteome</keyword>
<dbReference type="InterPro" id="IPR016204">
    <property type="entry name" value="HDH"/>
</dbReference>
<evidence type="ECO:0000256" key="11">
    <source>
        <dbReference type="PIRSR" id="PIRSR000098-1"/>
    </source>
</evidence>
<evidence type="ECO:0000256" key="8">
    <source>
        <dbReference type="ARBA" id="ARBA00022857"/>
    </source>
</evidence>
<keyword evidence="6 13" id="KW-0028">Amino-acid biosynthesis</keyword>
<evidence type="ECO:0000256" key="9">
    <source>
        <dbReference type="ARBA" id="ARBA00023002"/>
    </source>
</evidence>
<dbReference type="EMBL" id="CP036291">
    <property type="protein sequence ID" value="QDU90772.1"/>
    <property type="molecule type" value="Genomic_DNA"/>
</dbReference>
<keyword evidence="9 13" id="KW-0560">Oxidoreductase</keyword>
<dbReference type="NCBIfam" id="NF004976">
    <property type="entry name" value="PRK06349.1"/>
    <property type="match status" value="1"/>
</dbReference>
<dbReference type="Pfam" id="PF03447">
    <property type="entry name" value="NAD_binding_3"/>
    <property type="match status" value="1"/>
</dbReference>
<keyword evidence="10 13" id="KW-0486">Methionine biosynthesis</keyword>
<dbReference type="UniPathway" id="UPA00050">
    <property type="reaction ID" value="UER00063"/>
</dbReference>
<evidence type="ECO:0000256" key="4">
    <source>
        <dbReference type="ARBA" id="ARBA00013213"/>
    </source>
</evidence>
<evidence type="ECO:0000313" key="16">
    <source>
        <dbReference type="EMBL" id="QDU90772.1"/>
    </source>
</evidence>
<dbReference type="InterPro" id="IPR005106">
    <property type="entry name" value="Asp/hSer_DH_NAD-bd"/>
</dbReference>
<dbReference type="CDD" id="cd04881">
    <property type="entry name" value="ACT_HSDH-Hom"/>
    <property type="match status" value="1"/>
</dbReference>
<organism evidence="16 17">
    <name type="scientific">Pirellulimonas nuda</name>
    <dbReference type="NCBI Taxonomy" id="2528009"/>
    <lineage>
        <taxon>Bacteria</taxon>
        <taxon>Pseudomonadati</taxon>
        <taxon>Planctomycetota</taxon>
        <taxon>Planctomycetia</taxon>
        <taxon>Pirellulales</taxon>
        <taxon>Lacipirellulaceae</taxon>
        <taxon>Pirellulimonas</taxon>
    </lineage>
</organism>
<dbReference type="Pfam" id="PF00742">
    <property type="entry name" value="Homoserine_dh"/>
    <property type="match status" value="1"/>
</dbReference>
<dbReference type="AlphaFoldDB" id="A0A518DH53"/>
<evidence type="ECO:0000256" key="2">
    <source>
        <dbReference type="ARBA" id="ARBA00005062"/>
    </source>
</evidence>
<evidence type="ECO:0000256" key="7">
    <source>
        <dbReference type="ARBA" id="ARBA00022697"/>
    </source>
</evidence>
<dbReference type="KEGG" id="pnd:Pla175_41850"/>
<evidence type="ECO:0000256" key="3">
    <source>
        <dbReference type="ARBA" id="ARBA00006753"/>
    </source>
</evidence>
<comment type="catalytic activity">
    <reaction evidence="13">
        <text>L-homoserine + NADP(+) = L-aspartate 4-semialdehyde + NADPH + H(+)</text>
        <dbReference type="Rhea" id="RHEA:15761"/>
        <dbReference type="ChEBI" id="CHEBI:15378"/>
        <dbReference type="ChEBI" id="CHEBI:57476"/>
        <dbReference type="ChEBI" id="CHEBI:57783"/>
        <dbReference type="ChEBI" id="CHEBI:58349"/>
        <dbReference type="ChEBI" id="CHEBI:537519"/>
        <dbReference type="EC" id="1.1.1.3"/>
    </reaction>
</comment>
<gene>
    <name evidence="16" type="primary">hom</name>
    <name evidence="16" type="ORF">Pla175_41850</name>
</gene>
<dbReference type="InterPro" id="IPR045865">
    <property type="entry name" value="ACT-like_dom_sf"/>
</dbReference>
<comment type="similarity">
    <text evidence="3 14">Belongs to the homoserine dehydrogenase family.</text>
</comment>